<dbReference type="Pfam" id="PF08666">
    <property type="entry name" value="SAF"/>
    <property type="match status" value="1"/>
</dbReference>
<dbReference type="AlphaFoldDB" id="A0A662DHQ0"/>
<proteinExistence type="predicted"/>
<dbReference type="PANTHER" id="PTHR37850:SF2">
    <property type="entry name" value="SAF DOMAIN PROTEIN"/>
    <property type="match status" value="1"/>
</dbReference>
<comment type="caution">
    <text evidence="2">The sequence shown here is derived from an EMBL/GenBank/DDBJ whole genome shotgun (WGS) entry which is preliminary data.</text>
</comment>
<dbReference type="GO" id="GO:0050661">
    <property type="term" value="F:NADP binding"/>
    <property type="evidence" value="ECO:0007669"/>
    <property type="project" value="InterPro"/>
</dbReference>
<dbReference type="Pfam" id="PF03447">
    <property type="entry name" value="NAD_binding_3"/>
    <property type="match status" value="1"/>
</dbReference>
<accession>A0A662DHQ0</accession>
<feature type="domain" description="SAF" evidence="1">
    <location>
        <begin position="346"/>
        <end position="411"/>
    </location>
</feature>
<dbReference type="InterPro" id="IPR036291">
    <property type="entry name" value="NAD(P)-bd_dom_sf"/>
</dbReference>
<evidence type="ECO:0000259" key="1">
    <source>
        <dbReference type="SMART" id="SM00858"/>
    </source>
</evidence>
<dbReference type="PANTHER" id="PTHR37850">
    <property type="entry name" value="STRU PROTEIN"/>
    <property type="match status" value="1"/>
</dbReference>
<organism evidence="2 3">
    <name type="scientific">Aerophobetes bacterium</name>
    <dbReference type="NCBI Taxonomy" id="2030807"/>
    <lineage>
        <taxon>Bacteria</taxon>
        <taxon>Candidatus Aerophobota</taxon>
    </lineage>
</organism>
<dbReference type="Proteomes" id="UP000267654">
    <property type="component" value="Unassembled WGS sequence"/>
</dbReference>
<dbReference type="EMBL" id="QMQB01000040">
    <property type="protein sequence ID" value="RLE14388.1"/>
    <property type="molecule type" value="Genomic_DNA"/>
</dbReference>
<evidence type="ECO:0000313" key="3">
    <source>
        <dbReference type="Proteomes" id="UP000267654"/>
    </source>
</evidence>
<dbReference type="SUPFAM" id="SSF51735">
    <property type="entry name" value="NAD(P)-binding Rossmann-fold domains"/>
    <property type="match status" value="1"/>
</dbReference>
<name>A0A662DHQ0_UNCAE</name>
<protein>
    <submittedName>
        <fullName evidence="2">NAD(P)-dependent oxidoreductase</fullName>
    </submittedName>
</protein>
<dbReference type="InterPro" id="IPR013974">
    <property type="entry name" value="SAF"/>
</dbReference>
<dbReference type="InterPro" id="IPR005106">
    <property type="entry name" value="Asp/hSer_DH_NAD-bd"/>
</dbReference>
<dbReference type="GO" id="GO:0016491">
    <property type="term" value="F:oxidoreductase activity"/>
    <property type="evidence" value="ECO:0007669"/>
    <property type="project" value="InterPro"/>
</dbReference>
<gene>
    <name evidence="2" type="ORF">DRI96_01540</name>
</gene>
<dbReference type="InterPro" id="IPR048423">
    <property type="entry name" value="DRL_cat"/>
</dbReference>
<evidence type="ECO:0000313" key="2">
    <source>
        <dbReference type="EMBL" id="RLE14388.1"/>
    </source>
</evidence>
<dbReference type="SMART" id="SM00858">
    <property type="entry name" value="SAF"/>
    <property type="match status" value="1"/>
</dbReference>
<dbReference type="CDD" id="cd11616">
    <property type="entry name" value="SAF_DH_OX_like"/>
    <property type="match status" value="1"/>
</dbReference>
<sequence>MLNLPDKLSEMEKKEEIIKVAVVGVGQMGAGVATLISRMKGMDVLAIADIDREKAIGIFEEMGVSKDKIFLSDDPDECSRALSRGMRVVTMDARAIPYIDSIDILVEATGIPSVGAEVAFEAIMAKKHIVMMNVETDVTVGPILAELAKNSGVIYTVGAGDEPGAIKELYDFARSVEFKIIAAGKGKNNPLNREATPDTLRETALKKGVNPRMLTEFVDLSKTMIEMAAVANATGLMPDIRGMHGPRCELSELSSIFSLKENGGILNQEGVVDYALGRIAPGVFVIVTTDNKRLKKDLEYMSMGKGPNYLLYRPYHLTSVEIPFSVARAVIYKEPTLVCKGRPVAEVITVAKRDLSSGKKIDGIGMFDVYGSIERASVAREENLLPLGLAEGAVLKEDVKKGEYIRLDQVELDEKSILVSLRKLQDKILPPE</sequence>
<dbReference type="Pfam" id="PF21135">
    <property type="entry name" value="DRL_cat"/>
    <property type="match status" value="1"/>
</dbReference>
<dbReference type="Gene3D" id="3.40.50.720">
    <property type="entry name" value="NAD(P)-binding Rossmann-like Domain"/>
    <property type="match status" value="1"/>
</dbReference>
<reference evidence="2 3" key="1">
    <citation type="submission" date="2018-06" db="EMBL/GenBank/DDBJ databases">
        <title>Extensive metabolic versatility and redundancy in microbially diverse, dynamic hydrothermal sediments.</title>
        <authorList>
            <person name="Dombrowski N."/>
            <person name="Teske A."/>
            <person name="Baker B.J."/>
        </authorList>
    </citation>
    <scope>NUCLEOTIDE SEQUENCE [LARGE SCALE GENOMIC DNA]</scope>
    <source>
        <strain evidence="2">B19_G9</strain>
    </source>
</reference>